<keyword evidence="2" id="KW-1185">Reference proteome</keyword>
<protein>
    <submittedName>
        <fullName evidence="1">Uncharacterized protein</fullName>
    </submittedName>
</protein>
<reference evidence="1 2" key="1">
    <citation type="journal article" date="2022" name="Hortic Res">
        <title>A haplotype resolved chromosomal level avocado genome allows analysis of novel avocado genes.</title>
        <authorList>
            <person name="Nath O."/>
            <person name="Fletcher S.J."/>
            <person name="Hayward A."/>
            <person name="Shaw L.M."/>
            <person name="Masouleh A.K."/>
            <person name="Furtado A."/>
            <person name="Henry R.J."/>
            <person name="Mitter N."/>
        </authorList>
    </citation>
    <scope>NUCLEOTIDE SEQUENCE [LARGE SCALE GENOMIC DNA]</scope>
    <source>
        <strain evidence="2">cv. Hass</strain>
    </source>
</reference>
<accession>A0ACC2K6V7</accession>
<proteinExistence type="predicted"/>
<organism evidence="1 2">
    <name type="scientific">Persea americana</name>
    <name type="common">Avocado</name>
    <dbReference type="NCBI Taxonomy" id="3435"/>
    <lineage>
        <taxon>Eukaryota</taxon>
        <taxon>Viridiplantae</taxon>
        <taxon>Streptophyta</taxon>
        <taxon>Embryophyta</taxon>
        <taxon>Tracheophyta</taxon>
        <taxon>Spermatophyta</taxon>
        <taxon>Magnoliopsida</taxon>
        <taxon>Magnoliidae</taxon>
        <taxon>Laurales</taxon>
        <taxon>Lauraceae</taxon>
        <taxon>Persea</taxon>
    </lineage>
</organism>
<dbReference type="Proteomes" id="UP001234297">
    <property type="component" value="Chromosome 12"/>
</dbReference>
<evidence type="ECO:0000313" key="2">
    <source>
        <dbReference type="Proteomes" id="UP001234297"/>
    </source>
</evidence>
<sequence>MRGHIASPFFLGFREAWFVSSGYGNWDVKLEALFLAFATSDKCYSYDIVLDLLLLIGKTLSRQQWLPKDIQKQLSRGISEALTQLEPQMPETFYLEVPRRFLLDQRMEKSMNTLQVYSQVSLLKFMML</sequence>
<evidence type="ECO:0000313" key="1">
    <source>
        <dbReference type="EMBL" id="KAJ8616830.1"/>
    </source>
</evidence>
<gene>
    <name evidence="1" type="ORF">MRB53_036202</name>
</gene>
<dbReference type="EMBL" id="CM056820">
    <property type="protein sequence ID" value="KAJ8616830.1"/>
    <property type="molecule type" value="Genomic_DNA"/>
</dbReference>
<comment type="caution">
    <text evidence="1">The sequence shown here is derived from an EMBL/GenBank/DDBJ whole genome shotgun (WGS) entry which is preliminary data.</text>
</comment>
<name>A0ACC2K6V7_PERAE</name>